<feature type="transmembrane region" description="Helical" evidence="5">
    <location>
        <begin position="12"/>
        <end position="38"/>
    </location>
</feature>
<evidence type="ECO:0000313" key="7">
    <source>
        <dbReference type="Proteomes" id="UP000585507"/>
    </source>
</evidence>
<gene>
    <name evidence="6" type="ORF">GGD55_001529</name>
</gene>
<feature type="transmembrane region" description="Helical" evidence="5">
    <location>
        <begin position="45"/>
        <end position="65"/>
    </location>
</feature>
<dbReference type="PANTHER" id="PTHR43701:SF2">
    <property type="entry name" value="MEMBRANE TRANSPORTER PROTEIN YJNA-RELATED"/>
    <property type="match status" value="1"/>
</dbReference>
<feature type="transmembrane region" description="Helical" evidence="5">
    <location>
        <begin position="101"/>
        <end position="118"/>
    </location>
</feature>
<comment type="subcellular location">
    <subcellularLocation>
        <location evidence="5">Cell membrane</location>
        <topology evidence="5">Multi-pass membrane protein</topology>
    </subcellularLocation>
    <subcellularLocation>
        <location evidence="1">Membrane</location>
        <topology evidence="1">Multi-pass membrane protein</topology>
    </subcellularLocation>
</comment>
<reference evidence="6 7" key="1">
    <citation type="submission" date="2020-08" db="EMBL/GenBank/DDBJ databases">
        <title>Genomic Encyclopedia of Type Strains, Phase IV (KMG-V): Genome sequencing to study the core and pangenomes of soil and plant-associated prokaryotes.</title>
        <authorList>
            <person name="Whitman W."/>
        </authorList>
    </citation>
    <scope>NUCLEOTIDE SEQUENCE [LARGE SCALE GENOMIC DNA]</scope>
    <source>
        <strain evidence="6 7">SEMIA 4084</strain>
    </source>
</reference>
<dbReference type="RefSeq" id="WP_018324583.1">
    <property type="nucleotide sequence ID" value="NZ_JACHBK010000003.1"/>
</dbReference>
<keyword evidence="5" id="KW-1003">Cell membrane</keyword>
<organism evidence="6 7">
    <name type="scientific">Rhizobium giardinii</name>
    <dbReference type="NCBI Taxonomy" id="56731"/>
    <lineage>
        <taxon>Bacteria</taxon>
        <taxon>Pseudomonadati</taxon>
        <taxon>Pseudomonadota</taxon>
        <taxon>Alphaproteobacteria</taxon>
        <taxon>Hyphomicrobiales</taxon>
        <taxon>Rhizobiaceae</taxon>
        <taxon>Rhizobium/Agrobacterium group</taxon>
        <taxon>Rhizobium</taxon>
    </lineage>
</organism>
<dbReference type="AlphaFoldDB" id="A0A7W8X7Q6"/>
<keyword evidence="2 5" id="KW-0812">Transmembrane</keyword>
<accession>A0A7W8X7Q6</accession>
<dbReference type="EMBL" id="JACHBK010000003">
    <property type="protein sequence ID" value="MBB5534846.1"/>
    <property type="molecule type" value="Genomic_DNA"/>
</dbReference>
<keyword evidence="3 5" id="KW-1133">Transmembrane helix</keyword>
<feature type="transmembrane region" description="Helical" evidence="5">
    <location>
        <begin position="174"/>
        <end position="197"/>
    </location>
</feature>
<sequence length="257" mass="25706">MSATVLATLGSGGIVGFTLGLVGGGGSILAVPLLLYVVGVANPHVAIGTSAVAVSVNAFANFVVHARAGHVWWRCAAVFALFGTIAALVASTLGKAVDGQLLLFAFGLLMIIVGGLMLKPRKTAEAVVRPVDLRMCLTTALVAAATGAASGFFGIGGGFLIVPGLILATGMPMIQAVGSSLLAIGTFGLATALNYAASGLIDWVVAAEFVAGGILGGIGGTVMGARLARRKAVLNRIFAVLILAVALYMLARSALAF</sequence>
<evidence type="ECO:0000256" key="5">
    <source>
        <dbReference type="RuleBase" id="RU363041"/>
    </source>
</evidence>
<feature type="transmembrane region" description="Helical" evidence="5">
    <location>
        <begin position="138"/>
        <end position="162"/>
    </location>
</feature>
<comment type="caution">
    <text evidence="6">The sequence shown here is derived from an EMBL/GenBank/DDBJ whole genome shotgun (WGS) entry which is preliminary data.</text>
</comment>
<dbReference type="GO" id="GO:0005886">
    <property type="term" value="C:plasma membrane"/>
    <property type="evidence" value="ECO:0007669"/>
    <property type="project" value="UniProtKB-SubCell"/>
</dbReference>
<dbReference type="InterPro" id="IPR051598">
    <property type="entry name" value="TSUP/Inactive_protease-like"/>
</dbReference>
<dbReference type="Proteomes" id="UP000585507">
    <property type="component" value="Unassembled WGS sequence"/>
</dbReference>
<evidence type="ECO:0000256" key="2">
    <source>
        <dbReference type="ARBA" id="ARBA00022692"/>
    </source>
</evidence>
<proteinExistence type="inferred from homology"/>
<evidence type="ECO:0000256" key="1">
    <source>
        <dbReference type="ARBA" id="ARBA00004141"/>
    </source>
</evidence>
<feature type="transmembrane region" description="Helical" evidence="5">
    <location>
        <begin position="71"/>
        <end position="89"/>
    </location>
</feature>
<evidence type="ECO:0000313" key="6">
    <source>
        <dbReference type="EMBL" id="MBB5534846.1"/>
    </source>
</evidence>
<comment type="similarity">
    <text evidence="5">Belongs to the 4-toluene sulfonate uptake permease (TSUP) (TC 2.A.102) family.</text>
</comment>
<feature type="transmembrane region" description="Helical" evidence="5">
    <location>
        <begin position="237"/>
        <end position="255"/>
    </location>
</feature>
<evidence type="ECO:0000256" key="3">
    <source>
        <dbReference type="ARBA" id="ARBA00022989"/>
    </source>
</evidence>
<name>A0A7W8X7Q6_9HYPH</name>
<feature type="transmembrane region" description="Helical" evidence="5">
    <location>
        <begin position="203"/>
        <end position="225"/>
    </location>
</feature>
<dbReference type="Pfam" id="PF01925">
    <property type="entry name" value="TauE"/>
    <property type="match status" value="1"/>
</dbReference>
<protein>
    <recommendedName>
        <fullName evidence="5">Probable membrane transporter protein</fullName>
    </recommendedName>
</protein>
<dbReference type="PANTHER" id="PTHR43701">
    <property type="entry name" value="MEMBRANE TRANSPORTER PROTEIN MJ0441-RELATED"/>
    <property type="match status" value="1"/>
</dbReference>
<keyword evidence="4 5" id="KW-0472">Membrane</keyword>
<dbReference type="InterPro" id="IPR002781">
    <property type="entry name" value="TM_pro_TauE-like"/>
</dbReference>
<keyword evidence="7" id="KW-1185">Reference proteome</keyword>
<evidence type="ECO:0000256" key="4">
    <source>
        <dbReference type="ARBA" id="ARBA00023136"/>
    </source>
</evidence>